<proteinExistence type="predicted"/>
<dbReference type="CDD" id="cd00761">
    <property type="entry name" value="Glyco_tranf_GTA_type"/>
    <property type="match status" value="1"/>
</dbReference>
<comment type="caution">
    <text evidence="2">The sequence shown here is derived from an EMBL/GenBank/DDBJ whole genome shotgun (WGS) entry which is preliminary data.</text>
</comment>
<keyword evidence="3" id="KW-1185">Reference proteome</keyword>
<accession>F7NLX8</accession>
<evidence type="ECO:0000259" key="1">
    <source>
        <dbReference type="Pfam" id="PF00535"/>
    </source>
</evidence>
<name>F7NLX8_9FIRM</name>
<dbReference type="InterPro" id="IPR001173">
    <property type="entry name" value="Glyco_trans_2-like"/>
</dbReference>
<dbReference type="STRING" id="1009370.ALO_15522"/>
<evidence type="ECO:0000313" key="3">
    <source>
        <dbReference type="Proteomes" id="UP000003240"/>
    </source>
</evidence>
<reference evidence="2 3" key="1">
    <citation type="journal article" date="2011" name="EMBO J.">
        <title>Structural diversity of bacterial flagellar motors.</title>
        <authorList>
            <person name="Chen S."/>
            <person name="Beeby M."/>
            <person name="Murphy G.E."/>
            <person name="Leadbetter J.R."/>
            <person name="Hendrixson D.R."/>
            <person name="Briegel A."/>
            <person name="Li Z."/>
            <person name="Shi J."/>
            <person name="Tocheva E.I."/>
            <person name="Muller A."/>
            <person name="Dobro M.J."/>
            <person name="Jensen G.J."/>
        </authorList>
    </citation>
    <scope>NUCLEOTIDE SEQUENCE [LARGE SCALE GENOMIC DNA]</scope>
    <source>
        <strain evidence="2 3">DSM 6540</strain>
    </source>
</reference>
<dbReference type="Proteomes" id="UP000003240">
    <property type="component" value="Unassembled WGS sequence"/>
</dbReference>
<dbReference type="AlphaFoldDB" id="F7NLX8"/>
<sequence length="60" mass="7138">MARGEYLSFLDSDDFFEENMLELAYTKAKEDDADIVVFKADLYWNDSDYFESAPWYCKKS</sequence>
<gene>
    <name evidence="2" type="ORF">ALO_15522</name>
</gene>
<evidence type="ECO:0000313" key="2">
    <source>
        <dbReference type="EMBL" id="EGO62904.1"/>
    </source>
</evidence>
<dbReference type="InterPro" id="IPR029044">
    <property type="entry name" value="Nucleotide-diphossugar_trans"/>
</dbReference>
<protein>
    <recommendedName>
        <fullName evidence="1">Glycosyltransferase 2-like domain-containing protein</fullName>
    </recommendedName>
</protein>
<organism evidence="2 3">
    <name type="scientific">Acetonema longum DSM 6540</name>
    <dbReference type="NCBI Taxonomy" id="1009370"/>
    <lineage>
        <taxon>Bacteria</taxon>
        <taxon>Bacillati</taxon>
        <taxon>Bacillota</taxon>
        <taxon>Negativicutes</taxon>
        <taxon>Acetonemataceae</taxon>
        <taxon>Acetonema</taxon>
    </lineage>
</organism>
<dbReference type="Pfam" id="PF00535">
    <property type="entry name" value="Glycos_transf_2"/>
    <property type="match status" value="1"/>
</dbReference>
<dbReference type="EMBL" id="AFGF01000157">
    <property type="protein sequence ID" value="EGO62904.1"/>
    <property type="molecule type" value="Genomic_DNA"/>
</dbReference>
<dbReference type="SUPFAM" id="SSF53448">
    <property type="entry name" value="Nucleotide-diphospho-sugar transferases"/>
    <property type="match status" value="1"/>
</dbReference>
<feature type="domain" description="Glycosyltransferase 2-like" evidence="1">
    <location>
        <begin position="1"/>
        <end position="43"/>
    </location>
</feature>
<dbReference type="Gene3D" id="3.90.550.10">
    <property type="entry name" value="Spore Coat Polysaccharide Biosynthesis Protein SpsA, Chain A"/>
    <property type="match status" value="1"/>
</dbReference>